<sequence>MPKRAIRSPFDVRSHLFALISINLAVLSNDNPTFLFVIFGQIIILFLLCRAWKEAVNVSICAIILALLYRLLSFLPSGNWHSALYTSLRLSAPFLCASCMGYYFIKVSPANLLLAGLHCLHCPRALTTALAVMLRLLPTLSDNARAIREAMRIRGLSFRQAIFQPLNMLEYFLIPLISATIVSGEALTAAALSRGLGSPHRPTSIYPLTFTWKDWLLCLSCCLLILLNRI</sequence>
<evidence type="ECO:0000256" key="3">
    <source>
        <dbReference type="ARBA" id="ARBA00022692"/>
    </source>
</evidence>
<reference evidence="7 8" key="1">
    <citation type="submission" date="2018-06" db="EMBL/GenBank/DDBJ databases">
        <authorList>
            <consortium name="Pathogen Informatics"/>
            <person name="Doyle S."/>
        </authorList>
    </citation>
    <scope>NUCLEOTIDE SEQUENCE [LARGE SCALE GENOMIC DNA]</scope>
    <source>
        <strain evidence="7 8">NCTC10717</strain>
    </source>
</reference>
<feature type="transmembrane region" description="Helical" evidence="6">
    <location>
        <begin position="205"/>
        <end position="227"/>
    </location>
</feature>
<organism evidence="7 8">
    <name type="scientific">Suttonella indologenes</name>
    <dbReference type="NCBI Taxonomy" id="13276"/>
    <lineage>
        <taxon>Bacteria</taxon>
        <taxon>Pseudomonadati</taxon>
        <taxon>Pseudomonadota</taxon>
        <taxon>Gammaproteobacteria</taxon>
        <taxon>Cardiobacteriales</taxon>
        <taxon>Cardiobacteriaceae</taxon>
        <taxon>Suttonella</taxon>
    </lineage>
</organism>
<dbReference type="PANTHER" id="PTHR33514">
    <property type="entry name" value="PROTEIN ABCI12, CHLOROPLASTIC"/>
    <property type="match status" value="1"/>
</dbReference>
<proteinExistence type="inferred from homology"/>
<keyword evidence="5 6" id="KW-0472">Membrane</keyword>
<dbReference type="AlphaFoldDB" id="A0A380MW27"/>
<dbReference type="OrthoDB" id="7057704at2"/>
<dbReference type="GO" id="GO:0005886">
    <property type="term" value="C:plasma membrane"/>
    <property type="evidence" value="ECO:0007669"/>
    <property type="project" value="TreeGrafter"/>
</dbReference>
<name>A0A380MW27_9GAMM</name>
<dbReference type="EMBL" id="UHIA01000004">
    <property type="protein sequence ID" value="SUO96790.1"/>
    <property type="molecule type" value="Genomic_DNA"/>
</dbReference>
<evidence type="ECO:0000313" key="8">
    <source>
        <dbReference type="Proteomes" id="UP000254575"/>
    </source>
</evidence>
<feature type="transmembrane region" description="Helical" evidence="6">
    <location>
        <begin position="56"/>
        <end position="75"/>
    </location>
</feature>
<comment type="subcellular location">
    <subcellularLocation>
        <location evidence="1">Membrane</location>
        <topology evidence="1">Multi-pass membrane protein</topology>
    </subcellularLocation>
</comment>
<evidence type="ECO:0000256" key="4">
    <source>
        <dbReference type="ARBA" id="ARBA00022989"/>
    </source>
</evidence>
<dbReference type="InterPro" id="IPR003339">
    <property type="entry name" value="ABC/ECF_trnsptr_transmembrane"/>
</dbReference>
<accession>A0A380MW27</accession>
<keyword evidence="8" id="KW-1185">Reference proteome</keyword>
<dbReference type="CDD" id="cd16914">
    <property type="entry name" value="EcfT"/>
    <property type="match status" value="1"/>
</dbReference>
<keyword evidence="4 6" id="KW-1133">Transmembrane helix</keyword>
<evidence type="ECO:0000313" key="7">
    <source>
        <dbReference type="EMBL" id="SUO96790.1"/>
    </source>
</evidence>
<evidence type="ECO:0000256" key="1">
    <source>
        <dbReference type="ARBA" id="ARBA00004141"/>
    </source>
</evidence>
<feature type="transmembrane region" description="Helical" evidence="6">
    <location>
        <begin position="33"/>
        <end position="49"/>
    </location>
</feature>
<dbReference type="Proteomes" id="UP000254575">
    <property type="component" value="Unassembled WGS sequence"/>
</dbReference>
<evidence type="ECO:0000256" key="2">
    <source>
        <dbReference type="ARBA" id="ARBA00008564"/>
    </source>
</evidence>
<gene>
    <name evidence="7" type="primary">ykoC</name>
    <name evidence="7" type="ORF">NCTC10717_01177</name>
</gene>
<dbReference type="Pfam" id="PF02361">
    <property type="entry name" value="CbiQ"/>
    <property type="match status" value="1"/>
</dbReference>
<feature type="transmembrane region" description="Helical" evidence="6">
    <location>
        <begin position="87"/>
        <end position="105"/>
    </location>
</feature>
<feature type="transmembrane region" description="Helical" evidence="6">
    <location>
        <begin position="172"/>
        <end position="193"/>
    </location>
</feature>
<comment type="similarity">
    <text evidence="2">Belongs to the CbiQ family.</text>
</comment>
<keyword evidence="3 6" id="KW-0812">Transmembrane</keyword>
<dbReference type="RefSeq" id="WP_115218420.1">
    <property type="nucleotide sequence ID" value="NZ_UHIA01000004.1"/>
</dbReference>
<protein>
    <submittedName>
        <fullName evidence="7">HMP/thiamine permease protein YkoC</fullName>
    </submittedName>
</protein>
<dbReference type="PANTHER" id="PTHR33514:SF13">
    <property type="entry name" value="PROTEIN ABCI12, CHLOROPLASTIC"/>
    <property type="match status" value="1"/>
</dbReference>
<evidence type="ECO:0000256" key="6">
    <source>
        <dbReference type="SAM" id="Phobius"/>
    </source>
</evidence>
<evidence type="ECO:0000256" key="5">
    <source>
        <dbReference type="ARBA" id="ARBA00023136"/>
    </source>
</evidence>